<comment type="subcellular location">
    <subcellularLocation>
        <location evidence="1">Membrane</location>
        <topology evidence="1">Multi-pass membrane protein</topology>
    </subcellularLocation>
</comment>
<evidence type="ECO:0000256" key="3">
    <source>
        <dbReference type="ARBA" id="ARBA00022692"/>
    </source>
</evidence>
<feature type="transmembrane region" description="Helical" evidence="7">
    <location>
        <begin position="132"/>
        <end position="152"/>
    </location>
</feature>
<feature type="transmembrane region" description="Helical" evidence="7">
    <location>
        <begin position="331"/>
        <end position="352"/>
    </location>
</feature>
<proteinExistence type="inferred from homology"/>
<evidence type="ECO:0000256" key="4">
    <source>
        <dbReference type="ARBA" id="ARBA00022989"/>
    </source>
</evidence>
<feature type="transmembrane region" description="Helical" evidence="7">
    <location>
        <begin position="195"/>
        <end position="217"/>
    </location>
</feature>
<dbReference type="Pfam" id="PF07690">
    <property type="entry name" value="MFS_1"/>
    <property type="match status" value="1"/>
</dbReference>
<sequence>MEISENSNSDIMNTGDSIYLNEGKEPILSPMPNNTADSKEGEVGDTDSTLPEQGEEHGYLSGLRLAAVMLSLTLGAFLMLLDSSIIATAIPRITGQFHSLDDVGWYGTAYLTANCAFQPLTGKVYSHFNVKWSYLVFFALFEVGSALCGGANSSKMLIVGRAIAGLGASGLLNGSYTIIASILPVAKQPSYRGILMGLSFFGLLAGPLVGGALTQYASWRWCFLINLPCGVIVALFLLVVPIPDYRIAGDRKQTVIQRLGRLDFIGFLLFTPATIMLIFALQWGGSKFAWGSATIIGLFCGSFGNLLVFLLWEHRLGDEAMIPLSLVRRRIIWSSCLNMACFVGCAFTTTYYFPIYFQAVRDASPTQSGVDMLPQIITNMILTIVTGALVGRVGYYMPFALASGVFTALGSGLITTVTPTSSVAHRIGYQIIQGGQGFGFQIPILAVQNGVRKKEISVAAALVVFSQNLSGAVFLSLAEVIFNNQLKHELGIYAQGVDADAVVAAGASAADVRAAVAPAFLPGVLLAYSKTFNHVMYLATGAACGAFLSATGMGWVRLRKEDTSPPAAET</sequence>
<dbReference type="Gene3D" id="1.20.1250.20">
    <property type="entry name" value="MFS general substrate transporter like domains"/>
    <property type="match status" value="1"/>
</dbReference>
<feature type="region of interest" description="Disordered" evidence="6">
    <location>
        <begin position="23"/>
        <end position="54"/>
    </location>
</feature>
<feature type="transmembrane region" description="Helical" evidence="7">
    <location>
        <begin position="264"/>
        <end position="283"/>
    </location>
</feature>
<accession>A0A0F8UZ97</accession>
<feature type="transmembrane region" description="Helical" evidence="7">
    <location>
        <begin position="395"/>
        <end position="415"/>
    </location>
</feature>
<dbReference type="GO" id="GO:0005886">
    <property type="term" value="C:plasma membrane"/>
    <property type="evidence" value="ECO:0007669"/>
    <property type="project" value="TreeGrafter"/>
</dbReference>
<evidence type="ECO:0000256" key="7">
    <source>
        <dbReference type="SAM" id="Phobius"/>
    </source>
</evidence>
<dbReference type="InterPro" id="IPR036259">
    <property type="entry name" value="MFS_trans_sf"/>
</dbReference>
<feature type="transmembrane region" description="Helical" evidence="7">
    <location>
        <begin position="65"/>
        <end position="90"/>
    </location>
</feature>
<keyword evidence="5 7" id="KW-0472">Membrane</keyword>
<keyword evidence="3 7" id="KW-0812">Transmembrane</keyword>
<dbReference type="PANTHER" id="PTHR23501:SF193">
    <property type="entry name" value="MULTIDRUG TRANSPORTER, PUTATIVE (AFU_ORTHOLOGUE AFUA_8G00940)-RELATED"/>
    <property type="match status" value="1"/>
</dbReference>
<reference evidence="9 10" key="1">
    <citation type="submission" date="2015-02" db="EMBL/GenBank/DDBJ databases">
        <title>Draft Genome Sequences of Two Closely-Related Aflatoxigenic Aspergillus Species Obtained from the Cote d'Ivoire.</title>
        <authorList>
            <person name="Moore G.G."/>
            <person name="Beltz S.B."/>
            <person name="Mack B.M."/>
        </authorList>
    </citation>
    <scope>NUCLEOTIDE SEQUENCE [LARGE SCALE GENOMIC DNA]</scope>
    <source>
        <strain evidence="9 10">SRRC1432</strain>
    </source>
</reference>
<dbReference type="InterPro" id="IPR011701">
    <property type="entry name" value="MFS"/>
</dbReference>
<feature type="transmembrane region" description="Helical" evidence="7">
    <location>
        <begin position="223"/>
        <end position="243"/>
    </location>
</feature>
<dbReference type="CDD" id="cd17502">
    <property type="entry name" value="MFS_Azr1_MDR_like"/>
    <property type="match status" value="1"/>
</dbReference>
<comment type="caution">
    <text evidence="9">The sequence shown here is derived from an EMBL/GenBank/DDBJ whole genome shotgun (WGS) entry which is preliminary data.</text>
</comment>
<feature type="transmembrane region" description="Helical" evidence="7">
    <location>
        <begin position="289"/>
        <end position="311"/>
    </location>
</feature>
<dbReference type="SUPFAM" id="SSF103473">
    <property type="entry name" value="MFS general substrate transporter"/>
    <property type="match status" value="1"/>
</dbReference>
<evidence type="ECO:0000313" key="9">
    <source>
        <dbReference type="EMBL" id="KKK24829.1"/>
    </source>
</evidence>
<dbReference type="Gene3D" id="1.20.1720.10">
    <property type="entry name" value="Multidrug resistance protein D"/>
    <property type="match status" value="1"/>
</dbReference>
<feature type="transmembrane region" description="Helical" evidence="7">
    <location>
        <begin position="372"/>
        <end position="390"/>
    </location>
</feature>
<name>A0A0F8UZ97_9EURO</name>
<feature type="transmembrane region" description="Helical" evidence="7">
    <location>
        <begin position="535"/>
        <end position="556"/>
    </location>
</feature>
<feature type="transmembrane region" description="Helical" evidence="7">
    <location>
        <begin position="158"/>
        <end position="183"/>
    </location>
</feature>
<evidence type="ECO:0000256" key="2">
    <source>
        <dbReference type="ARBA" id="ARBA00007520"/>
    </source>
</evidence>
<evidence type="ECO:0000313" key="10">
    <source>
        <dbReference type="Proteomes" id="UP000034947"/>
    </source>
</evidence>
<comment type="similarity">
    <text evidence="2">Belongs to the major facilitator superfamily. TCR/Tet family.</text>
</comment>
<protein>
    <recommendedName>
        <fullName evidence="8">Major facilitator superfamily (MFS) profile domain-containing protein</fullName>
    </recommendedName>
</protein>
<feature type="transmembrane region" description="Helical" evidence="7">
    <location>
        <begin position="459"/>
        <end position="482"/>
    </location>
</feature>
<dbReference type="VEuPathDB" id="FungiDB:P175DRAFT_0438762"/>
<dbReference type="AlphaFoldDB" id="A0A0F8UZ97"/>
<dbReference type="GO" id="GO:0022857">
    <property type="term" value="F:transmembrane transporter activity"/>
    <property type="evidence" value="ECO:0007669"/>
    <property type="project" value="InterPro"/>
</dbReference>
<evidence type="ECO:0000256" key="1">
    <source>
        <dbReference type="ARBA" id="ARBA00004141"/>
    </source>
</evidence>
<dbReference type="Proteomes" id="UP000034947">
    <property type="component" value="Unassembled WGS sequence"/>
</dbReference>
<keyword evidence="4 7" id="KW-1133">Transmembrane helix</keyword>
<evidence type="ECO:0000259" key="8">
    <source>
        <dbReference type="PROSITE" id="PS50850"/>
    </source>
</evidence>
<evidence type="ECO:0000256" key="6">
    <source>
        <dbReference type="SAM" id="MobiDB-lite"/>
    </source>
</evidence>
<keyword evidence="10" id="KW-1185">Reference proteome</keyword>
<organism evidence="9 10">
    <name type="scientific">Aspergillus ochraceoroseus</name>
    <dbReference type="NCBI Taxonomy" id="138278"/>
    <lineage>
        <taxon>Eukaryota</taxon>
        <taxon>Fungi</taxon>
        <taxon>Dikarya</taxon>
        <taxon>Ascomycota</taxon>
        <taxon>Pezizomycotina</taxon>
        <taxon>Eurotiomycetes</taxon>
        <taxon>Eurotiomycetidae</taxon>
        <taxon>Eurotiales</taxon>
        <taxon>Aspergillaceae</taxon>
        <taxon>Aspergillus</taxon>
        <taxon>Aspergillus subgen. Nidulantes</taxon>
    </lineage>
</organism>
<dbReference type="EMBL" id="JYKN01000322">
    <property type="protein sequence ID" value="KKK24829.1"/>
    <property type="molecule type" value="Genomic_DNA"/>
</dbReference>
<gene>
    <name evidence="9" type="ORF">AOCH_000266</name>
</gene>
<dbReference type="PANTHER" id="PTHR23501">
    <property type="entry name" value="MAJOR FACILITATOR SUPERFAMILY"/>
    <property type="match status" value="1"/>
</dbReference>
<feature type="domain" description="Major facilitator superfamily (MFS) profile" evidence="8">
    <location>
        <begin position="68"/>
        <end position="570"/>
    </location>
</feature>
<dbReference type="OrthoDB" id="10021397at2759"/>
<dbReference type="InterPro" id="IPR020846">
    <property type="entry name" value="MFS_dom"/>
</dbReference>
<evidence type="ECO:0000256" key="5">
    <source>
        <dbReference type="ARBA" id="ARBA00023136"/>
    </source>
</evidence>
<feature type="transmembrane region" description="Helical" evidence="7">
    <location>
        <begin position="427"/>
        <end position="447"/>
    </location>
</feature>
<dbReference type="PROSITE" id="PS50850">
    <property type="entry name" value="MFS"/>
    <property type="match status" value="1"/>
</dbReference>